<dbReference type="SUPFAM" id="SSF51658">
    <property type="entry name" value="Xylose isomerase-like"/>
    <property type="match status" value="1"/>
</dbReference>
<evidence type="ECO:0000313" key="9">
    <source>
        <dbReference type="EMBL" id="TET46729.1"/>
    </source>
</evidence>
<dbReference type="Gene3D" id="3.20.20.150">
    <property type="entry name" value="Divalent-metal-dependent TIM barrel enzymes"/>
    <property type="match status" value="1"/>
</dbReference>
<feature type="binding site" evidence="7">
    <location>
        <position position="194"/>
    </location>
    <ligand>
        <name>Zn(2+)</name>
        <dbReference type="ChEBI" id="CHEBI:29105"/>
        <label>3</label>
    </ligand>
</feature>
<feature type="binding site" evidence="7">
    <location>
        <position position="273"/>
    </location>
    <ligand>
        <name>Zn(2+)</name>
        <dbReference type="ChEBI" id="CHEBI:29105"/>
        <label>2</label>
    </ligand>
</feature>
<comment type="similarity">
    <text evidence="1 7">Belongs to the AP endonuclease 2 family.</text>
</comment>
<protein>
    <recommendedName>
        <fullName evidence="7">Probable endonuclease 4</fullName>
        <ecNumber evidence="7">3.1.21.2</ecNumber>
    </recommendedName>
    <alternativeName>
        <fullName evidence="7">Endodeoxyribonuclease IV</fullName>
    </alternativeName>
    <alternativeName>
        <fullName evidence="7">Endonuclease IV</fullName>
    </alternativeName>
</protein>
<dbReference type="NCBIfam" id="TIGR00587">
    <property type="entry name" value="nfo"/>
    <property type="match status" value="1"/>
</dbReference>
<comment type="cofactor">
    <cofactor evidence="7">
        <name>Zn(2+)</name>
        <dbReference type="ChEBI" id="CHEBI:29105"/>
    </cofactor>
    <text evidence="7">Binds 3 Zn(2+) ions.</text>
</comment>
<evidence type="ECO:0000256" key="6">
    <source>
        <dbReference type="ARBA" id="ARBA00023204"/>
    </source>
</evidence>
<keyword evidence="2 7" id="KW-0479">Metal-binding</keyword>
<dbReference type="EC" id="3.1.21.2" evidence="7"/>
<dbReference type="SMART" id="SM00518">
    <property type="entry name" value="AP2Ec"/>
    <property type="match status" value="1"/>
</dbReference>
<evidence type="ECO:0000259" key="8">
    <source>
        <dbReference type="Pfam" id="PF01261"/>
    </source>
</evidence>
<dbReference type="EMBL" id="SOJN01000046">
    <property type="protein sequence ID" value="TET46729.1"/>
    <property type="molecule type" value="Genomic_DNA"/>
</dbReference>
<evidence type="ECO:0000256" key="3">
    <source>
        <dbReference type="ARBA" id="ARBA00022763"/>
    </source>
</evidence>
<dbReference type="FunFam" id="3.20.20.150:FF:000001">
    <property type="entry name" value="Probable endonuclease 4"/>
    <property type="match status" value="1"/>
</dbReference>
<evidence type="ECO:0000256" key="5">
    <source>
        <dbReference type="ARBA" id="ARBA00022833"/>
    </source>
</evidence>
<feature type="binding site" evidence="7">
    <location>
        <position position="121"/>
    </location>
    <ligand>
        <name>Zn(2+)</name>
        <dbReference type="ChEBI" id="CHEBI:29105"/>
        <label>1</label>
    </ligand>
</feature>
<dbReference type="GO" id="GO:0003906">
    <property type="term" value="F:DNA-(apurinic or apyrimidinic site) endonuclease activity"/>
    <property type="evidence" value="ECO:0007669"/>
    <property type="project" value="TreeGrafter"/>
</dbReference>
<dbReference type="InterPro" id="IPR036237">
    <property type="entry name" value="Xyl_isomerase-like_sf"/>
</dbReference>
<dbReference type="PANTHER" id="PTHR21445:SF0">
    <property type="entry name" value="APURINIC-APYRIMIDINIC ENDONUCLEASE"/>
    <property type="match status" value="1"/>
</dbReference>
<dbReference type="PROSITE" id="PS00731">
    <property type="entry name" value="AP_NUCLEASE_F2_3"/>
    <property type="match status" value="1"/>
</dbReference>
<dbReference type="GO" id="GO:0008833">
    <property type="term" value="F:deoxyribonuclease IV (phage-T4-induced) activity"/>
    <property type="evidence" value="ECO:0007669"/>
    <property type="project" value="UniProtKB-UniRule"/>
</dbReference>
<dbReference type="CDD" id="cd00019">
    <property type="entry name" value="AP2Ec"/>
    <property type="match status" value="1"/>
</dbReference>
<dbReference type="InterPro" id="IPR013022">
    <property type="entry name" value="Xyl_isomerase-like_TIM-brl"/>
</dbReference>
<dbReference type="GO" id="GO:0008081">
    <property type="term" value="F:phosphoric diester hydrolase activity"/>
    <property type="evidence" value="ECO:0007669"/>
    <property type="project" value="TreeGrafter"/>
</dbReference>
<reference evidence="9 10" key="1">
    <citation type="submission" date="2019-03" db="EMBL/GenBank/DDBJ databases">
        <title>Metabolic potential of uncultured bacteria and archaea associated with petroleum seepage in deep-sea sediments.</title>
        <authorList>
            <person name="Dong X."/>
            <person name="Hubert C."/>
        </authorList>
    </citation>
    <scope>NUCLEOTIDE SEQUENCE [LARGE SCALE GENOMIC DNA]</scope>
    <source>
        <strain evidence="9">E44_bin18</strain>
    </source>
</reference>
<organism evidence="9 10">
    <name type="scientific">candidate division TA06 bacterium</name>
    <dbReference type="NCBI Taxonomy" id="2250710"/>
    <lineage>
        <taxon>Bacteria</taxon>
        <taxon>Bacteria division TA06</taxon>
    </lineage>
</organism>
<proteinExistence type="inferred from homology"/>
<feature type="binding site" evidence="7">
    <location>
        <position position="81"/>
    </location>
    <ligand>
        <name>Zn(2+)</name>
        <dbReference type="ChEBI" id="CHEBI:29105"/>
        <label>1</label>
    </ligand>
</feature>
<feature type="binding site" evidence="7">
    <location>
        <position position="191"/>
    </location>
    <ligand>
        <name>Zn(2+)</name>
        <dbReference type="ChEBI" id="CHEBI:29105"/>
        <label>2</label>
    </ligand>
</feature>
<dbReference type="Pfam" id="PF01261">
    <property type="entry name" value="AP_endonuc_2"/>
    <property type="match status" value="1"/>
</dbReference>
<keyword evidence="6 7" id="KW-0234">DNA repair</keyword>
<dbReference type="HAMAP" id="MF_00152">
    <property type="entry name" value="Nfo"/>
    <property type="match status" value="1"/>
</dbReference>
<gene>
    <name evidence="7" type="primary">nfo</name>
    <name evidence="9" type="ORF">E3J62_03770</name>
</gene>
<feature type="binding site" evidence="7">
    <location>
        <position position="157"/>
    </location>
    <ligand>
        <name>Zn(2+)</name>
        <dbReference type="ChEBI" id="CHEBI:29105"/>
        <label>2</label>
    </ligand>
</feature>
<keyword evidence="4 7" id="KW-0378">Hydrolase</keyword>
<dbReference type="AlphaFoldDB" id="A0A523UWJ7"/>
<evidence type="ECO:0000256" key="4">
    <source>
        <dbReference type="ARBA" id="ARBA00022801"/>
    </source>
</evidence>
<comment type="function">
    <text evidence="7">Endonuclease IV plays a role in DNA repair. It cleaves phosphodiester bonds at apurinic or apyrimidinic (AP) sites, generating a 3'-hydroxyl group and a 5'-terminal sugar phosphate.</text>
</comment>
<feature type="binding site" evidence="7">
    <location>
        <position position="228"/>
    </location>
    <ligand>
        <name>Zn(2+)</name>
        <dbReference type="ChEBI" id="CHEBI:29105"/>
        <label>2</label>
    </ligand>
</feature>
<feature type="binding site" evidence="7">
    <location>
        <position position="157"/>
    </location>
    <ligand>
        <name>Zn(2+)</name>
        <dbReference type="ChEBI" id="CHEBI:29105"/>
        <label>1</label>
    </ligand>
</feature>
<evidence type="ECO:0000256" key="2">
    <source>
        <dbReference type="ARBA" id="ARBA00022723"/>
    </source>
</evidence>
<dbReference type="PANTHER" id="PTHR21445">
    <property type="entry name" value="ENDONUCLEASE IV ENDODEOXYRIBONUCLEASE IV"/>
    <property type="match status" value="1"/>
</dbReference>
<feature type="domain" description="Xylose isomerase-like TIM barrel" evidence="8">
    <location>
        <begin position="40"/>
        <end position="281"/>
    </location>
</feature>
<dbReference type="Proteomes" id="UP000315525">
    <property type="component" value="Unassembled WGS sequence"/>
</dbReference>
<evidence type="ECO:0000256" key="1">
    <source>
        <dbReference type="ARBA" id="ARBA00005340"/>
    </source>
</evidence>
<keyword evidence="3 7" id="KW-0227">DNA damage</keyword>
<dbReference type="GO" id="GO:0008270">
    <property type="term" value="F:zinc ion binding"/>
    <property type="evidence" value="ECO:0007669"/>
    <property type="project" value="UniProtKB-UniRule"/>
</dbReference>
<dbReference type="InterPro" id="IPR018246">
    <property type="entry name" value="AP_endonuc_F2_Zn_BS"/>
</dbReference>
<dbReference type="GO" id="GO:0003677">
    <property type="term" value="F:DNA binding"/>
    <property type="evidence" value="ECO:0007669"/>
    <property type="project" value="InterPro"/>
</dbReference>
<dbReference type="InterPro" id="IPR001719">
    <property type="entry name" value="AP_endonuc_2"/>
</dbReference>
<feature type="binding site" evidence="7">
    <location>
        <position position="241"/>
    </location>
    <ligand>
        <name>Zn(2+)</name>
        <dbReference type="ChEBI" id="CHEBI:29105"/>
        <label>3</label>
    </ligand>
</feature>
<comment type="catalytic activity">
    <reaction evidence="7">
        <text>Endonucleolytic cleavage to 5'-phosphooligonucleotide end-products.</text>
        <dbReference type="EC" id="3.1.21.2"/>
    </reaction>
</comment>
<evidence type="ECO:0000313" key="10">
    <source>
        <dbReference type="Proteomes" id="UP000315525"/>
    </source>
</evidence>
<keyword evidence="7" id="KW-0540">Nuclease</keyword>
<dbReference type="PROSITE" id="PS51432">
    <property type="entry name" value="AP_NUCLEASE_F2_4"/>
    <property type="match status" value="1"/>
</dbReference>
<dbReference type="GO" id="GO:0006284">
    <property type="term" value="P:base-excision repair"/>
    <property type="evidence" value="ECO:0007669"/>
    <property type="project" value="TreeGrafter"/>
</dbReference>
<keyword evidence="7" id="KW-0255">Endonuclease</keyword>
<name>A0A523UWJ7_UNCT6</name>
<evidence type="ECO:0000256" key="7">
    <source>
        <dbReference type="HAMAP-Rule" id="MF_00152"/>
    </source>
</evidence>
<comment type="caution">
    <text evidence="9">The sequence shown here is derived from an EMBL/GenBank/DDBJ whole genome shotgun (WGS) entry which is preliminary data.</text>
</comment>
<feature type="binding site" evidence="7">
    <location>
        <position position="243"/>
    </location>
    <ligand>
        <name>Zn(2+)</name>
        <dbReference type="ChEBI" id="CHEBI:29105"/>
        <label>3</label>
    </ligand>
</feature>
<keyword evidence="5 7" id="KW-0862">Zinc</keyword>
<accession>A0A523UWJ7</accession>
<sequence>MFLGTIYLGIKVGKKLRFGFHISISGGFSKVLKRAGAKQCQTIQLFSRNPRGWKYRSLDGEEAEALRAGLPDSGIGPVFLHMPYLANLAAPSRGLFKKSLESLEEELRRAPLIGAQYVVMHVGHRLGSTEKHTFKRVASGVNGALSEVDNHVCLLLETTAGMGSEIGHTFAQVARVIDSIEQKDRVGVCLDTAHAFEAGYDWSSKEGLEEALDGFGREIGFQKLKLIHLNDSKTPLGSRVDRHWHIGKGFIGMDGMRMLINHPKLSGLPAIMETPRTSDEDDLANLRVVKRLSE</sequence>